<feature type="transmembrane region" description="Helical" evidence="1">
    <location>
        <begin position="45"/>
        <end position="68"/>
    </location>
</feature>
<keyword evidence="1" id="KW-1133">Transmembrane helix</keyword>
<keyword evidence="1" id="KW-0472">Membrane</keyword>
<keyword evidence="2" id="KW-0732">Signal</keyword>
<feature type="signal peptide" evidence="2">
    <location>
        <begin position="1"/>
        <end position="29"/>
    </location>
</feature>
<keyword evidence="3" id="KW-0614">Plasmid</keyword>
<evidence type="ECO:0000313" key="3">
    <source>
        <dbReference type="EMBL" id="UTZ34774.1"/>
    </source>
</evidence>
<reference evidence="3" key="1">
    <citation type="submission" date="2020-03" db="EMBL/GenBank/DDBJ databases">
        <title>Five strains of Vibrio campbellii isolated from Mariana Trench.</title>
        <authorList>
            <person name="Liang J."/>
            <person name="Zhang X.-H."/>
        </authorList>
    </citation>
    <scope>NUCLEOTIDE SEQUENCE</scope>
    <source>
        <strain evidence="3">LJC013</strain>
        <plasmid evidence="3">unnamed1</plasmid>
    </source>
</reference>
<sequence>MKKTGKFLQKFKAVITILFLITLPSIAFASNDVKGFEYYGNKILSGLTYIAGAILFVAFIWGVWRFTMAMFKIPELRDNSNDREAKQKILLNMGGGLAAMVAPLAIVAFLVSFFGTGMIKFQLSEDNQNADSLGVINQLKETSTSP</sequence>
<name>A0ABY5IKR8_9VIBR</name>
<proteinExistence type="predicted"/>
<accession>A0ABY5IKR8</accession>
<dbReference type="EMBL" id="CP050472">
    <property type="protein sequence ID" value="UTZ34774.1"/>
    <property type="molecule type" value="Genomic_DNA"/>
</dbReference>
<evidence type="ECO:0000313" key="4">
    <source>
        <dbReference type="Proteomes" id="UP001059912"/>
    </source>
</evidence>
<dbReference type="RefSeq" id="WP_255905099.1">
    <property type="nucleotide sequence ID" value="NZ_CP050472.1"/>
</dbReference>
<evidence type="ECO:0000256" key="2">
    <source>
        <dbReference type="SAM" id="SignalP"/>
    </source>
</evidence>
<keyword evidence="4" id="KW-1185">Reference proteome</keyword>
<feature type="chain" id="PRO_5046565083" evidence="2">
    <location>
        <begin position="30"/>
        <end position="146"/>
    </location>
</feature>
<keyword evidence="1" id="KW-0812">Transmembrane</keyword>
<dbReference type="Proteomes" id="UP001059912">
    <property type="component" value="Plasmid unnamed1"/>
</dbReference>
<protein>
    <submittedName>
        <fullName evidence="3">Uncharacterized protein</fullName>
    </submittedName>
</protein>
<organism evidence="3 4">
    <name type="scientific">Vibrio campbellii</name>
    <dbReference type="NCBI Taxonomy" id="680"/>
    <lineage>
        <taxon>Bacteria</taxon>
        <taxon>Pseudomonadati</taxon>
        <taxon>Pseudomonadota</taxon>
        <taxon>Gammaproteobacteria</taxon>
        <taxon>Vibrionales</taxon>
        <taxon>Vibrionaceae</taxon>
        <taxon>Vibrio</taxon>
    </lineage>
</organism>
<feature type="transmembrane region" description="Helical" evidence="1">
    <location>
        <begin position="89"/>
        <end position="114"/>
    </location>
</feature>
<geneLocation type="plasmid" evidence="3 4">
    <name>unnamed1</name>
</geneLocation>
<gene>
    <name evidence="3" type="ORF">HB762_26295</name>
</gene>
<evidence type="ECO:0000256" key="1">
    <source>
        <dbReference type="SAM" id="Phobius"/>
    </source>
</evidence>